<feature type="signal peptide" evidence="1">
    <location>
        <begin position="1"/>
        <end position="19"/>
    </location>
</feature>
<name>A0A2G7FQP5_9EURO</name>
<gene>
    <name evidence="2" type="ORF">AARAC_009446</name>
</gene>
<protein>
    <recommendedName>
        <fullName evidence="4">ASST-domain-containing protein</fullName>
    </recommendedName>
</protein>
<reference evidence="2 3" key="1">
    <citation type="submission" date="2017-05" db="EMBL/GenBank/DDBJ databases">
        <title>Genome sequence for an aflatoxigenic pathogen of Argentinian peanut, Aspergillus arachidicola.</title>
        <authorList>
            <person name="Moore G."/>
            <person name="Beltz S.B."/>
            <person name="Mack B.M."/>
        </authorList>
    </citation>
    <scope>NUCLEOTIDE SEQUENCE [LARGE SCALE GENOMIC DNA]</scope>
    <source>
        <strain evidence="2 3">CBS 117610</strain>
    </source>
</reference>
<dbReference type="PANTHER" id="PTHR35340:SF5">
    <property type="entry name" value="ASST-DOMAIN-CONTAINING PROTEIN"/>
    <property type="match status" value="1"/>
</dbReference>
<evidence type="ECO:0008006" key="4">
    <source>
        <dbReference type="Google" id="ProtNLM"/>
    </source>
</evidence>
<dbReference type="InterPro" id="IPR053143">
    <property type="entry name" value="Arylsulfate_ST"/>
</dbReference>
<keyword evidence="1" id="KW-0732">Signal</keyword>
<dbReference type="Proteomes" id="UP000231358">
    <property type="component" value="Unassembled WGS sequence"/>
</dbReference>
<organism evidence="2 3">
    <name type="scientific">Aspergillus arachidicola</name>
    <dbReference type="NCBI Taxonomy" id="656916"/>
    <lineage>
        <taxon>Eukaryota</taxon>
        <taxon>Fungi</taxon>
        <taxon>Dikarya</taxon>
        <taxon>Ascomycota</taxon>
        <taxon>Pezizomycotina</taxon>
        <taxon>Eurotiomycetes</taxon>
        <taxon>Eurotiomycetidae</taxon>
        <taxon>Eurotiales</taxon>
        <taxon>Aspergillaceae</taxon>
        <taxon>Aspergillus</taxon>
        <taxon>Aspergillus subgen. Circumdati</taxon>
    </lineage>
</organism>
<dbReference type="EMBL" id="NEXV01000472">
    <property type="protein sequence ID" value="PIG82938.1"/>
    <property type="molecule type" value="Genomic_DNA"/>
</dbReference>
<dbReference type="AlphaFoldDB" id="A0A2G7FQP5"/>
<dbReference type="Pfam" id="PF14269">
    <property type="entry name" value="Arylsulfotran_2"/>
    <property type="match status" value="1"/>
</dbReference>
<evidence type="ECO:0000313" key="2">
    <source>
        <dbReference type="EMBL" id="PIG82938.1"/>
    </source>
</evidence>
<comment type="caution">
    <text evidence="2">The sequence shown here is derived from an EMBL/GenBank/DDBJ whole genome shotgun (WGS) entry which is preliminary data.</text>
</comment>
<dbReference type="InterPro" id="IPR039535">
    <property type="entry name" value="ASST-like"/>
</dbReference>
<evidence type="ECO:0000313" key="3">
    <source>
        <dbReference type="Proteomes" id="UP000231358"/>
    </source>
</evidence>
<feature type="chain" id="PRO_5013969986" description="ASST-domain-containing protein" evidence="1">
    <location>
        <begin position="20"/>
        <end position="505"/>
    </location>
</feature>
<dbReference type="PANTHER" id="PTHR35340">
    <property type="entry name" value="PQQ ENZYME REPEAT PROTEIN-RELATED"/>
    <property type="match status" value="1"/>
</dbReference>
<accession>A0A2G7FQP5</accession>
<keyword evidence="3" id="KW-1185">Reference proteome</keyword>
<proteinExistence type="predicted"/>
<dbReference type="STRING" id="656916.A0A2G7FQP5"/>
<evidence type="ECO:0000256" key="1">
    <source>
        <dbReference type="SAM" id="SignalP"/>
    </source>
</evidence>
<sequence>MSIYTYIYPLLLLFTQAQAQALKWHTLLYDTGLLGAHPVTKYESFDLASPEPNILKWDPRCEDKYVFLSPRGHFYPHPGPLIFDNKGDLIWMEDRFGMVMDFRVQRYRGEDYLTFWVGEDDGTRGLGVYYMVCLFFSFEFWVLITIYEIIPYDLTPVNGPQDGWIYDCLFQEIDVETNTLLFQWRASDHYNITETYFPLNGKGNANSSDQAYDYFHINSVDKLDDGRYLVSSRYMHTVTCIGGDGEVLWWQHNAKWVPGSSGSGGGNGDEGVDVITVFDNGANDHVMDEDHSRGLVIEVDVNNWTATARHVYPAPGGFSAHSQGNMQVLEESGNVFVGWGKAAAYTEFSARGEVLCDTHWGPKMFFPLGWVKSYRTYKADWVGRPVMPPDVAVDEGSKTVFRTSLRQWITYKTGFETAIEMGEAGGYWRLVAVDFTGEELGYTEVFGLDHSESWSLSSALAGDDSLLHMLTAACAVGAVLAALWQTRKRISVGLHYLASLRTRRF</sequence>